<dbReference type="STRING" id="4155.A0A022QJX4"/>
<dbReference type="GO" id="GO:0005886">
    <property type="term" value="C:plasma membrane"/>
    <property type="evidence" value="ECO:0000318"/>
    <property type="project" value="GO_Central"/>
</dbReference>
<protein>
    <recommendedName>
        <fullName evidence="2">Phytocyanin domain-containing protein</fullName>
    </recommendedName>
</protein>
<feature type="non-terminal residue" evidence="3">
    <location>
        <position position="105"/>
    </location>
</feature>
<dbReference type="Proteomes" id="UP000030748">
    <property type="component" value="Unassembled WGS sequence"/>
</dbReference>
<dbReference type="PROSITE" id="PS51485">
    <property type="entry name" value="PHYTOCYANIN"/>
    <property type="match status" value="1"/>
</dbReference>
<dbReference type="InterPro" id="IPR039391">
    <property type="entry name" value="Phytocyanin-like"/>
</dbReference>
<dbReference type="Pfam" id="PF02298">
    <property type="entry name" value="Cu_bind_like"/>
    <property type="match status" value="1"/>
</dbReference>
<evidence type="ECO:0000313" key="4">
    <source>
        <dbReference type="Proteomes" id="UP000030748"/>
    </source>
</evidence>
<keyword evidence="4" id="KW-1185">Reference proteome</keyword>
<reference evidence="3 4" key="1">
    <citation type="journal article" date="2013" name="Proc. Natl. Acad. Sci. U.S.A.">
        <title>Fine-scale variation in meiotic recombination in Mimulus inferred from population shotgun sequencing.</title>
        <authorList>
            <person name="Hellsten U."/>
            <person name="Wright K.M."/>
            <person name="Jenkins J."/>
            <person name="Shu S."/>
            <person name="Yuan Y."/>
            <person name="Wessler S.R."/>
            <person name="Schmutz J."/>
            <person name="Willis J.H."/>
            <person name="Rokhsar D.S."/>
        </authorList>
    </citation>
    <scope>NUCLEOTIDE SEQUENCE [LARGE SCALE GENOMIC DNA]</scope>
    <source>
        <strain evidence="4">cv. DUN x IM62</strain>
    </source>
</reference>
<name>A0A022QJX4_ERYGU</name>
<proteinExistence type="predicted"/>
<dbReference type="PANTHER" id="PTHR33021:SF185">
    <property type="entry name" value="EARLY NODULIN-LIKE PROTEIN 3-RELATED"/>
    <property type="match status" value="1"/>
</dbReference>
<feature type="chain" id="PRO_5001506931" description="Phytocyanin domain-containing protein" evidence="1">
    <location>
        <begin position="23"/>
        <end position="105"/>
    </location>
</feature>
<dbReference type="InterPro" id="IPR008972">
    <property type="entry name" value="Cupredoxin"/>
</dbReference>
<dbReference type="PANTHER" id="PTHR33021">
    <property type="entry name" value="BLUE COPPER PROTEIN"/>
    <property type="match status" value="1"/>
</dbReference>
<accession>A0A022QJX4</accession>
<evidence type="ECO:0000256" key="1">
    <source>
        <dbReference type="SAM" id="SignalP"/>
    </source>
</evidence>
<feature type="domain" description="Phytocyanin" evidence="2">
    <location>
        <begin position="23"/>
        <end position="105"/>
    </location>
</feature>
<evidence type="ECO:0000313" key="3">
    <source>
        <dbReference type="EMBL" id="EYU28256.1"/>
    </source>
</evidence>
<dbReference type="EMBL" id="KI631415">
    <property type="protein sequence ID" value="EYU28256.1"/>
    <property type="molecule type" value="Genomic_DNA"/>
</dbReference>
<keyword evidence="1" id="KW-0732">Signal</keyword>
<dbReference type="SUPFAM" id="SSF49503">
    <property type="entry name" value="Cupredoxins"/>
    <property type="match status" value="1"/>
</dbReference>
<evidence type="ECO:0000259" key="2">
    <source>
        <dbReference type="PROSITE" id="PS51485"/>
    </source>
</evidence>
<organism evidence="3 4">
    <name type="scientific">Erythranthe guttata</name>
    <name type="common">Yellow monkey flower</name>
    <name type="synonym">Mimulus guttatus</name>
    <dbReference type="NCBI Taxonomy" id="4155"/>
    <lineage>
        <taxon>Eukaryota</taxon>
        <taxon>Viridiplantae</taxon>
        <taxon>Streptophyta</taxon>
        <taxon>Embryophyta</taxon>
        <taxon>Tracheophyta</taxon>
        <taxon>Spermatophyta</taxon>
        <taxon>Magnoliopsida</taxon>
        <taxon>eudicotyledons</taxon>
        <taxon>Gunneridae</taxon>
        <taxon>Pentapetalae</taxon>
        <taxon>asterids</taxon>
        <taxon>lamiids</taxon>
        <taxon>Lamiales</taxon>
        <taxon>Phrymaceae</taxon>
        <taxon>Erythranthe</taxon>
    </lineage>
</organism>
<dbReference type="AlphaFoldDB" id="A0A022QJX4"/>
<dbReference type="GO" id="GO:0009055">
    <property type="term" value="F:electron transfer activity"/>
    <property type="evidence" value="ECO:0007669"/>
    <property type="project" value="InterPro"/>
</dbReference>
<gene>
    <name evidence="3" type="ORF">MIMGU_mgv1a0192242mg</name>
</gene>
<dbReference type="Gene3D" id="2.60.40.420">
    <property type="entry name" value="Cupredoxins - blue copper proteins"/>
    <property type="match status" value="1"/>
</dbReference>
<feature type="signal peptide" evidence="1">
    <location>
        <begin position="1"/>
        <end position="22"/>
    </location>
</feature>
<sequence length="105" mass="12315">MAVSIMSLLFVILMEFSCLVHALKFYVGGDDGWTLKPSENYIQWAERYRFRVNDEIVFKYKRGHDSVLVVSENDYSKCNKENPIKILKNGDSKFKFEKSGPFFFI</sequence>
<dbReference type="InterPro" id="IPR003245">
    <property type="entry name" value="Phytocyanin_dom"/>
</dbReference>